<keyword evidence="1" id="KW-0472">Membrane</keyword>
<keyword evidence="3" id="KW-1185">Reference proteome</keyword>
<feature type="transmembrane region" description="Helical" evidence="1">
    <location>
        <begin position="76"/>
        <end position="97"/>
    </location>
</feature>
<evidence type="ECO:0000256" key="1">
    <source>
        <dbReference type="SAM" id="Phobius"/>
    </source>
</evidence>
<evidence type="ECO:0000313" key="3">
    <source>
        <dbReference type="Proteomes" id="UP000067625"/>
    </source>
</evidence>
<reference evidence="2 3" key="2">
    <citation type="journal article" date="2016" name="Int. J. Syst. Evol. Microbiol.">
        <title>Bacillus gobiensis sp. nov., isolated from a soil sample.</title>
        <authorList>
            <person name="Liu B."/>
            <person name="Liu G.H."/>
            <person name="Cetin S."/>
            <person name="Schumann P."/>
            <person name="Pan Z.Z."/>
            <person name="Chen Q.Q."/>
        </authorList>
    </citation>
    <scope>NUCLEOTIDE SEQUENCE [LARGE SCALE GENOMIC DNA]</scope>
    <source>
        <strain evidence="2 3">FJAT-4402</strain>
    </source>
</reference>
<keyword evidence="1" id="KW-1133">Transmembrane helix</keyword>
<proteinExistence type="predicted"/>
<accession>A0A0M4FLY2</accession>
<keyword evidence="1" id="KW-0812">Transmembrane</keyword>
<dbReference type="PATRIC" id="fig|1441095.3.peg.3928"/>
<gene>
    <name evidence="2" type="ORF">AM592_17700</name>
</gene>
<dbReference type="OrthoDB" id="2922815at2"/>
<evidence type="ECO:0000313" key="2">
    <source>
        <dbReference type="EMBL" id="ALC83191.1"/>
    </source>
</evidence>
<protein>
    <submittedName>
        <fullName evidence="2">Uncharacterized protein</fullName>
    </submittedName>
</protein>
<organism evidence="2 3">
    <name type="scientific">Bacillus gobiensis</name>
    <dbReference type="NCBI Taxonomy" id="1441095"/>
    <lineage>
        <taxon>Bacteria</taxon>
        <taxon>Bacillati</taxon>
        <taxon>Bacillota</taxon>
        <taxon>Bacilli</taxon>
        <taxon>Bacillales</taxon>
        <taxon>Bacillaceae</taxon>
        <taxon>Bacillus</taxon>
    </lineage>
</organism>
<reference evidence="3" key="1">
    <citation type="submission" date="2015-08" db="EMBL/GenBank/DDBJ databases">
        <title>Genome sequencing project for genomic taxonomy and phylogenomics of Bacillus-like bacteria.</title>
        <authorList>
            <person name="Liu B."/>
            <person name="Wang J."/>
            <person name="Zhu Y."/>
            <person name="Liu G."/>
            <person name="Chen Q."/>
            <person name="Chen Z."/>
            <person name="Lan J."/>
            <person name="Che J."/>
            <person name="Ge C."/>
            <person name="Shi H."/>
            <person name="Pan Z."/>
            <person name="Liu X."/>
        </authorList>
    </citation>
    <scope>NUCLEOTIDE SEQUENCE [LARGE SCALE GENOMIC DNA]</scope>
    <source>
        <strain evidence="3">FJAT-4402</strain>
    </source>
</reference>
<name>A0A0M4FLY2_9BACI</name>
<sequence>MRDRKHVERKNSMISTISIIIPFALILLIVNFFTGFIPLKIQGLPMIMPFYFCPIGALLGFILYRKYKDKPSLVGIVCNIVLYFFPILFNIIAVSLYGV</sequence>
<dbReference type="AlphaFoldDB" id="A0A0M4FLY2"/>
<feature type="transmembrane region" description="Helical" evidence="1">
    <location>
        <begin position="12"/>
        <end position="34"/>
    </location>
</feature>
<dbReference type="Proteomes" id="UP000067625">
    <property type="component" value="Chromosome"/>
</dbReference>
<dbReference type="RefSeq" id="WP_053605029.1">
    <property type="nucleotide sequence ID" value="NZ_CP012600.1"/>
</dbReference>
<feature type="transmembrane region" description="Helical" evidence="1">
    <location>
        <begin position="46"/>
        <end position="64"/>
    </location>
</feature>
<dbReference type="EMBL" id="CP012600">
    <property type="protein sequence ID" value="ALC83191.1"/>
    <property type="molecule type" value="Genomic_DNA"/>
</dbReference>